<reference evidence="2 3" key="1">
    <citation type="submission" date="2018-11" db="EMBL/GenBank/DDBJ databases">
        <title>Novel bacteria species description.</title>
        <authorList>
            <person name="Han J.-H."/>
        </authorList>
    </citation>
    <scope>NUCLEOTIDE SEQUENCE [LARGE SCALE GENOMIC DNA]</scope>
    <source>
        <strain evidence="2 3">KCTC23259</strain>
    </source>
</reference>
<dbReference type="GO" id="GO:0008168">
    <property type="term" value="F:methyltransferase activity"/>
    <property type="evidence" value="ECO:0007669"/>
    <property type="project" value="UniProtKB-KW"/>
</dbReference>
<dbReference type="PANTHER" id="PTHR42912:SF80">
    <property type="entry name" value="METHYLTRANSFERASE DOMAIN-CONTAINING PROTEIN"/>
    <property type="match status" value="1"/>
</dbReference>
<dbReference type="InterPro" id="IPR029063">
    <property type="entry name" value="SAM-dependent_MTases_sf"/>
</dbReference>
<dbReference type="CDD" id="cd02440">
    <property type="entry name" value="AdoMet_MTases"/>
    <property type="match status" value="1"/>
</dbReference>
<evidence type="ECO:0000313" key="2">
    <source>
        <dbReference type="EMBL" id="MCP9761499.1"/>
    </source>
</evidence>
<protein>
    <submittedName>
        <fullName evidence="2">Class I SAM-dependent methyltransferase</fullName>
    </submittedName>
</protein>
<dbReference type="PANTHER" id="PTHR42912">
    <property type="entry name" value="METHYLTRANSFERASE"/>
    <property type="match status" value="1"/>
</dbReference>
<dbReference type="RefSeq" id="WP_255035234.1">
    <property type="nucleotide sequence ID" value="NZ_RJUF01000001.1"/>
</dbReference>
<proteinExistence type="predicted"/>
<dbReference type="EMBL" id="RJUF01000001">
    <property type="protein sequence ID" value="MCP9761499.1"/>
    <property type="molecule type" value="Genomic_DNA"/>
</dbReference>
<dbReference type="GO" id="GO:0032259">
    <property type="term" value="P:methylation"/>
    <property type="evidence" value="ECO:0007669"/>
    <property type="project" value="UniProtKB-KW"/>
</dbReference>
<organism evidence="2 3">
    <name type="scientific">Lacihabitans soyangensis</name>
    <dbReference type="NCBI Taxonomy" id="869394"/>
    <lineage>
        <taxon>Bacteria</taxon>
        <taxon>Pseudomonadati</taxon>
        <taxon>Bacteroidota</taxon>
        <taxon>Cytophagia</taxon>
        <taxon>Cytophagales</taxon>
        <taxon>Leadbetterellaceae</taxon>
        <taxon>Lacihabitans</taxon>
    </lineage>
</organism>
<keyword evidence="3" id="KW-1185">Reference proteome</keyword>
<dbReference type="InterPro" id="IPR041698">
    <property type="entry name" value="Methyltransf_25"/>
</dbReference>
<evidence type="ECO:0000259" key="1">
    <source>
        <dbReference type="Pfam" id="PF13649"/>
    </source>
</evidence>
<accession>A0AAE3KRI3</accession>
<dbReference type="Gene3D" id="3.40.50.150">
    <property type="entry name" value="Vaccinia Virus protein VP39"/>
    <property type="match status" value="1"/>
</dbReference>
<dbReference type="Pfam" id="PF13649">
    <property type="entry name" value="Methyltransf_25"/>
    <property type="match status" value="1"/>
</dbReference>
<dbReference type="Proteomes" id="UP001204144">
    <property type="component" value="Unassembled WGS sequence"/>
</dbReference>
<comment type="caution">
    <text evidence="2">The sequence shown here is derived from an EMBL/GenBank/DDBJ whole genome shotgun (WGS) entry which is preliminary data.</text>
</comment>
<feature type="domain" description="Methyltransferase" evidence="1">
    <location>
        <begin position="46"/>
        <end position="142"/>
    </location>
</feature>
<keyword evidence="2" id="KW-0489">Methyltransferase</keyword>
<dbReference type="AlphaFoldDB" id="A0AAE3KRI3"/>
<dbReference type="InterPro" id="IPR050508">
    <property type="entry name" value="Methyltransf_Superfamily"/>
</dbReference>
<keyword evidence="2" id="KW-0808">Transferase</keyword>
<dbReference type="SUPFAM" id="SSF53335">
    <property type="entry name" value="S-adenosyl-L-methionine-dependent methyltransferases"/>
    <property type="match status" value="1"/>
</dbReference>
<gene>
    <name evidence="2" type="ORF">EGI31_00930</name>
</gene>
<evidence type="ECO:0000313" key="3">
    <source>
        <dbReference type="Proteomes" id="UP001204144"/>
    </source>
</evidence>
<sequence length="213" mass="24629">MKTFIPALKFEKLTGFYDKIMHLTMPEKAFKNALIEQARIKSGDHILDFGCGTLTLSLMMKQQCLEAFITGIDVDEKVLTIAENKRTDSGFEIRLDKYDGKFLPYSDETFDKVVSSLVFHHLTTVQKKQAIREIYRILKPDGEIHIADWGKPSNLLMEALFFFLRLFDGFENTSVNWKGELLNYLTGNGFKYTIECKKYDTLFGTLRLLKARK</sequence>
<name>A0AAE3KRI3_9BACT</name>